<evidence type="ECO:0000259" key="3">
    <source>
        <dbReference type="Pfam" id="PF00535"/>
    </source>
</evidence>
<dbReference type="Pfam" id="PF00535">
    <property type="entry name" value="Glycos_transf_2"/>
    <property type="match status" value="1"/>
</dbReference>
<dbReference type="Gene3D" id="3.90.550.10">
    <property type="entry name" value="Spore Coat Polysaccharide Biosynthesis Protein SpsA, Chain A"/>
    <property type="match status" value="1"/>
</dbReference>
<accession>A0A6N2RDW2</accession>
<reference evidence="4" key="1">
    <citation type="submission" date="2019-11" db="EMBL/GenBank/DDBJ databases">
        <authorList>
            <person name="Feng L."/>
        </authorList>
    </citation>
    <scope>NUCLEOTIDE SEQUENCE</scope>
    <source>
        <strain evidence="4">BhanseniiLFYP23</strain>
    </source>
</reference>
<dbReference type="CDD" id="cd00761">
    <property type="entry name" value="Glyco_tranf_GTA_type"/>
    <property type="match status" value="1"/>
</dbReference>
<evidence type="ECO:0000256" key="1">
    <source>
        <dbReference type="ARBA" id="ARBA00022676"/>
    </source>
</evidence>
<dbReference type="EMBL" id="CACRSY010000005">
    <property type="protein sequence ID" value="VYS79142.1"/>
    <property type="molecule type" value="Genomic_DNA"/>
</dbReference>
<proteinExistence type="predicted"/>
<keyword evidence="1 4" id="KW-0328">Glycosyltransferase</keyword>
<dbReference type="PANTHER" id="PTHR22916:SF51">
    <property type="entry name" value="GLYCOSYLTRANSFERASE EPSH-RELATED"/>
    <property type="match status" value="1"/>
</dbReference>
<organism evidence="4">
    <name type="scientific">Blautia hansenii</name>
    <name type="common">Ruminococcus hansenii</name>
    <dbReference type="NCBI Taxonomy" id="1322"/>
    <lineage>
        <taxon>Bacteria</taxon>
        <taxon>Bacillati</taxon>
        <taxon>Bacillota</taxon>
        <taxon>Clostridia</taxon>
        <taxon>Lachnospirales</taxon>
        <taxon>Lachnospiraceae</taxon>
        <taxon>Blautia</taxon>
    </lineage>
</organism>
<feature type="domain" description="Glycosyltransferase 2-like" evidence="3">
    <location>
        <begin position="6"/>
        <end position="129"/>
    </location>
</feature>
<dbReference type="EC" id="2.4.-.-" evidence="4"/>
<dbReference type="SUPFAM" id="SSF53448">
    <property type="entry name" value="Nucleotide-diphospho-sugar transferases"/>
    <property type="match status" value="1"/>
</dbReference>
<protein>
    <submittedName>
        <fullName evidence="4">Putative glycosyltransferase EpsJ</fullName>
        <ecNumber evidence="4">2.4.-.-</ecNumber>
    </submittedName>
</protein>
<dbReference type="InterPro" id="IPR029044">
    <property type="entry name" value="Nucleotide-diphossugar_trans"/>
</dbReference>
<keyword evidence="2 4" id="KW-0808">Transferase</keyword>
<sequence length="345" mass="40232">MDIKISVIVPVFNTEQYLNRCLESIVNQTYKNIEVILVDDGSEKVCSDLCDVWAKKDERIQVVHKQNEGLGYARNTGIQRATGEFLFFIDSDDYLDESTIECCKNCAEETAAEIVCYGFSAVNRNGKIVSVRIPEMPKRIYEGEEICKILLPEMLGDNPKTGKSANIEMSAWAAMFSAKLIRQAEWKFVSEREIISEDVYSILSLYKHVQRVCILNKAFYFYCENQNSLTHIYKEDRYQKIKQFYTASLSLIEQLEYGEEMKERLKELYLSFFIGAAKTIVRASMSYAEKIKKLKSIIEDEQMQVVLFEANKFVMNRNKALFFQMARKKRVKVCYLLLWLQCRRK</sequence>
<gene>
    <name evidence="4" type="primary">epsJ_3</name>
    <name evidence="4" type="ORF">BHLFYP23_01582</name>
</gene>
<dbReference type="RefSeq" id="WP_156341855.1">
    <property type="nucleotide sequence ID" value="NZ_CACRSY010000005.1"/>
</dbReference>
<dbReference type="GO" id="GO:0016757">
    <property type="term" value="F:glycosyltransferase activity"/>
    <property type="evidence" value="ECO:0007669"/>
    <property type="project" value="UniProtKB-KW"/>
</dbReference>
<dbReference type="AlphaFoldDB" id="A0A6N2RDW2"/>
<dbReference type="InterPro" id="IPR001173">
    <property type="entry name" value="Glyco_trans_2-like"/>
</dbReference>
<dbReference type="PANTHER" id="PTHR22916">
    <property type="entry name" value="GLYCOSYLTRANSFERASE"/>
    <property type="match status" value="1"/>
</dbReference>
<evidence type="ECO:0000313" key="4">
    <source>
        <dbReference type="EMBL" id="VYS79142.1"/>
    </source>
</evidence>
<evidence type="ECO:0000256" key="2">
    <source>
        <dbReference type="ARBA" id="ARBA00022679"/>
    </source>
</evidence>
<name>A0A6N2RDW2_BLAHA</name>